<accession>A0A3N7IX57</accession>
<dbReference type="InterPro" id="IPR043724">
    <property type="entry name" value="DUF5666"/>
</dbReference>
<dbReference type="Proteomes" id="UP000267464">
    <property type="component" value="Unassembled WGS sequence"/>
</dbReference>
<feature type="compositionally biased region" description="Basic and acidic residues" evidence="1">
    <location>
        <begin position="7"/>
        <end position="23"/>
    </location>
</feature>
<organism evidence="3 4">
    <name type="scientific">Piscinibacter terrae</name>
    <dbReference type="NCBI Taxonomy" id="2496871"/>
    <lineage>
        <taxon>Bacteria</taxon>
        <taxon>Pseudomonadati</taxon>
        <taxon>Pseudomonadota</taxon>
        <taxon>Betaproteobacteria</taxon>
        <taxon>Burkholderiales</taxon>
        <taxon>Sphaerotilaceae</taxon>
        <taxon>Piscinibacter</taxon>
    </lineage>
</organism>
<feature type="domain" description="DUF5666" evidence="2">
    <location>
        <begin position="64"/>
        <end position="127"/>
    </location>
</feature>
<protein>
    <recommendedName>
        <fullName evidence="2">DUF5666 domain-containing protein</fullName>
    </recommendedName>
</protein>
<dbReference type="EMBL" id="QUSW01000005">
    <property type="protein sequence ID" value="RQP23362.1"/>
    <property type="molecule type" value="Genomic_DNA"/>
</dbReference>
<evidence type="ECO:0000313" key="3">
    <source>
        <dbReference type="EMBL" id="RQP23362.1"/>
    </source>
</evidence>
<reference evidence="3 4" key="2">
    <citation type="submission" date="2018-12" db="EMBL/GenBank/DDBJ databases">
        <title>Rhizobacter gummiphilus sp. nov., a rubber-degrading bacterium isolated from the soil of a botanical garden in Japan.</title>
        <authorList>
            <person name="Shunsuke S.S."/>
        </authorList>
    </citation>
    <scope>NUCLEOTIDE SEQUENCE [LARGE SCALE GENOMIC DNA]</scope>
    <source>
        <strain evidence="3 4">S-16</strain>
    </source>
</reference>
<feature type="domain" description="DUF5666" evidence="2">
    <location>
        <begin position="284"/>
        <end position="345"/>
    </location>
</feature>
<dbReference type="Pfam" id="PF18914">
    <property type="entry name" value="DUF5666"/>
    <property type="match status" value="3"/>
</dbReference>
<feature type="domain" description="DUF5666" evidence="2">
    <location>
        <begin position="211"/>
        <end position="270"/>
    </location>
</feature>
<reference evidence="3 4" key="1">
    <citation type="submission" date="2018-08" db="EMBL/GenBank/DDBJ databases">
        <authorList>
            <person name="Khan S.A."/>
            <person name="Jeon C.O."/>
            <person name="Chun B.H."/>
            <person name="Jeong S.E."/>
        </authorList>
    </citation>
    <scope>NUCLEOTIDE SEQUENCE [LARGE SCALE GENOMIC DNA]</scope>
    <source>
        <strain evidence="3 4">S-16</strain>
    </source>
</reference>
<sequence length="348" mass="35366">MIVNGVRFDDSTARVSDDDDATHDRTELKLGMTVDVQGGTVSTDSTSGASSASASAIQFHSEVKGPVEAVDAAAGTLTVLGQSVVVDAATVFDGITGGLTGLSVGAQVEVFALVDGSTQVLKATRLEAKSGLAQFKLRGTITALDTTAKTFKIGSATIGYGAIAAVNLPALADGVVVRVQLQTSQQSGIWIATSVRSGKRAVPDSARSEVEGIVTDFVSLSNFNVGGISVDASSAGVSFDNGNAAAIANGVRLEVHGTTANGVLTATRIEFKLHDGDDLEIELHGTINSADALAHTFTLRGQTVSFDDTTRIDGGTAAGLVVGASVEVRGSLAADGAGVVATRIKFER</sequence>
<evidence type="ECO:0000313" key="4">
    <source>
        <dbReference type="Proteomes" id="UP000267464"/>
    </source>
</evidence>
<comment type="caution">
    <text evidence="3">The sequence shown here is derived from an EMBL/GenBank/DDBJ whole genome shotgun (WGS) entry which is preliminary data.</text>
</comment>
<gene>
    <name evidence="3" type="ORF">DZC73_19915</name>
</gene>
<name>A0A3N7IX57_9BURK</name>
<keyword evidence="4" id="KW-1185">Reference proteome</keyword>
<feature type="region of interest" description="Disordered" evidence="1">
    <location>
        <begin position="1"/>
        <end position="23"/>
    </location>
</feature>
<evidence type="ECO:0000259" key="2">
    <source>
        <dbReference type="Pfam" id="PF18914"/>
    </source>
</evidence>
<dbReference type="AlphaFoldDB" id="A0A3N7IX57"/>
<evidence type="ECO:0000256" key="1">
    <source>
        <dbReference type="SAM" id="MobiDB-lite"/>
    </source>
</evidence>
<proteinExistence type="predicted"/>